<sequence>MAEGKEAPVLRIAVVDDEAEQRELIESFLARFACEQRREIIVDTYCNGFDFLSVFDQRYDAVFLDIQMPDANGIQVAEEIRAIDQRVKIIFITNLGQYAVQGYAVRAMDFIVKPLEWESFSEKMRLFCRDYDDEQPRFITIHNADGLVRLRTDRILFAELINRKLHVHTLDGDYSVYESLTDFENKLNDDRRFFRCHASAVVSLMYVERVTGNSAIVPGGEVPISKQKRTAFMQALAGQLAGGKLR</sequence>
<dbReference type="CDD" id="cd00156">
    <property type="entry name" value="REC"/>
    <property type="match status" value="1"/>
</dbReference>
<comment type="caution">
    <text evidence="4">The sequence shown here is derived from an EMBL/GenBank/DDBJ whole genome shotgun (WGS) entry which is preliminary data.</text>
</comment>
<evidence type="ECO:0000256" key="1">
    <source>
        <dbReference type="PROSITE-ProRule" id="PRU00169"/>
    </source>
</evidence>
<keyword evidence="4" id="KW-0238">DNA-binding</keyword>
<dbReference type="InterPro" id="IPR007492">
    <property type="entry name" value="LytTR_DNA-bd_dom"/>
</dbReference>
<organism evidence="4 5">
    <name type="scientific">Adlercreutzia equolifaciens subsp. celatus</name>
    <dbReference type="NCBI Taxonomy" id="394340"/>
    <lineage>
        <taxon>Bacteria</taxon>
        <taxon>Bacillati</taxon>
        <taxon>Actinomycetota</taxon>
        <taxon>Coriobacteriia</taxon>
        <taxon>Eggerthellales</taxon>
        <taxon>Eggerthellaceae</taxon>
        <taxon>Adlercreutzia</taxon>
    </lineage>
</organism>
<dbReference type="InterPro" id="IPR046947">
    <property type="entry name" value="LytR-like"/>
</dbReference>
<evidence type="ECO:0000313" key="5">
    <source>
        <dbReference type="Proteomes" id="UP000253805"/>
    </source>
</evidence>
<dbReference type="InterPro" id="IPR011006">
    <property type="entry name" value="CheY-like_superfamily"/>
</dbReference>
<dbReference type="Gene3D" id="2.40.50.1020">
    <property type="entry name" value="LytTr DNA-binding domain"/>
    <property type="match status" value="1"/>
</dbReference>
<dbReference type="AlphaFoldDB" id="A0A369NWS0"/>
<dbReference type="PROSITE" id="PS50110">
    <property type="entry name" value="RESPONSE_REGULATORY"/>
    <property type="match status" value="1"/>
</dbReference>
<gene>
    <name evidence="4" type="ORF">C1850_08615</name>
</gene>
<name>A0A369NWS0_9ACTN</name>
<dbReference type="SMART" id="SM00448">
    <property type="entry name" value="REC"/>
    <property type="match status" value="1"/>
</dbReference>
<keyword evidence="1" id="KW-0597">Phosphoprotein</keyword>
<feature type="domain" description="Response regulatory" evidence="2">
    <location>
        <begin position="11"/>
        <end position="128"/>
    </location>
</feature>
<dbReference type="GO" id="GO:0000156">
    <property type="term" value="F:phosphorelay response regulator activity"/>
    <property type="evidence" value="ECO:0007669"/>
    <property type="project" value="InterPro"/>
</dbReference>
<accession>A0A369NWS0</accession>
<dbReference type="SMART" id="SM00850">
    <property type="entry name" value="LytTR"/>
    <property type="match status" value="1"/>
</dbReference>
<evidence type="ECO:0000313" key="4">
    <source>
        <dbReference type="EMBL" id="RDC43136.1"/>
    </source>
</evidence>
<dbReference type="GO" id="GO:0003677">
    <property type="term" value="F:DNA binding"/>
    <property type="evidence" value="ECO:0007669"/>
    <property type="project" value="UniProtKB-KW"/>
</dbReference>
<dbReference type="Gene3D" id="3.40.50.2300">
    <property type="match status" value="1"/>
</dbReference>
<proteinExistence type="predicted"/>
<dbReference type="EMBL" id="PPUT01000022">
    <property type="protein sequence ID" value="RDC43136.1"/>
    <property type="molecule type" value="Genomic_DNA"/>
</dbReference>
<dbReference type="InterPro" id="IPR001789">
    <property type="entry name" value="Sig_transdc_resp-reg_receiver"/>
</dbReference>
<evidence type="ECO:0000259" key="3">
    <source>
        <dbReference type="PROSITE" id="PS50930"/>
    </source>
</evidence>
<evidence type="ECO:0000259" key="2">
    <source>
        <dbReference type="PROSITE" id="PS50110"/>
    </source>
</evidence>
<dbReference type="Proteomes" id="UP000253805">
    <property type="component" value="Unassembled WGS sequence"/>
</dbReference>
<feature type="modified residue" description="4-aspartylphosphate" evidence="1">
    <location>
        <position position="65"/>
    </location>
</feature>
<dbReference type="PROSITE" id="PS50930">
    <property type="entry name" value="HTH_LYTTR"/>
    <property type="match status" value="1"/>
</dbReference>
<dbReference type="Pfam" id="PF00072">
    <property type="entry name" value="Response_reg"/>
    <property type="match status" value="1"/>
</dbReference>
<reference evidence="4 5" key="1">
    <citation type="journal article" date="2018" name="Elife">
        <title>Discovery and characterization of a prevalent human gut bacterial enzyme sufficient for the inactivation of a family of plant toxins.</title>
        <authorList>
            <person name="Koppel N."/>
            <person name="Bisanz J.E."/>
            <person name="Pandelia M.E."/>
            <person name="Turnbaugh P.J."/>
            <person name="Balskus E.P."/>
        </authorList>
    </citation>
    <scope>NUCLEOTIDE SEQUENCE [LARGE SCALE GENOMIC DNA]</scope>
    <source>
        <strain evidence="4 5">OB21 GAM 11</strain>
    </source>
</reference>
<dbReference type="PANTHER" id="PTHR37299:SF1">
    <property type="entry name" value="STAGE 0 SPORULATION PROTEIN A HOMOLOG"/>
    <property type="match status" value="1"/>
</dbReference>
<feature type="domain" description="HTH LytTR-type" evidence="3">
    <location>
        <begin position="139"/>
        <end position="238"/>
    </location>
</feature>
<dbReference type="SUPFAM" id="SSF52172">
    <property type="entry name" value="CheY-like"/>
    <property type="match status" value="1"/>
</dbReference>
<dbReference type="PANTHER" id="PTHR37299">
    <property type="entry name" value="TRANSCRIPTIONAL REGULATOR-RELATED"/>
    <property type="match status" value="1"/>
</dbReference>
<protein>
    <submittedName>
        <fullName evidence="4">DNA-binding response regulator</fullName>
    </submittedName>
</protein>
<dbReference type="Pfam" id="PF04397">
    <property type="entry name" value="LytTR"/>
    <property type="match status" value="1"/>
</dbReference>